<evidence type="ECO:0000313" key="1">
    <source>
        <dbReference type="EMBL" id="PWA82035.1"/>
    </source>
</evidence>
<reference evidence="1 2" key="1">
    <citation type="journal article" date="2018" name="Mol. Plant">
        <title>The genome of Artemisia annua provides insight into the evolution of Asteraceae family and artemisinin biosynthesis.</title>
        <authorList>
            <person name="Shen Q."/>
            <person name="Zhang L."/>
            <person name="Liao Z."/>
            <person name="Wang S."/>
            <person name="Yan T."/>
            <person name="Shi P."/>
            <person name="Liu M."/>
            <person name="Fu X."/>
            <person name="Pan Q."/>
            <person name="Wang Y."/>
            <person name="Lv Z."/>
            <person name="Lu X."/>
            <person name="Zhang F."/>
            <person name="Jiang W."/>
            <person name="Ma Y."/>
            <person name="Chen M."/>
            <person name="Hao X."/>
            <person name="Li L."/>
            <person name="Tang Y."/>
            <person name="Lv G."/>
            <person name="Zhou Y."/>
            <person name="Sun X."/>
            <person name="Brodelius P.E."/>
            <person name="Rose J.K.C."/>
            <person name="Tang K."/>
        </authorList>
    </citation>
    <scope>NUCLEOTIDE SEQUENCE [LARGE SCALE GENOMIC DNA]</scope>
    <source>
        <strain evidence="2">cv. Huhao1</strain>
        <tissue evidence="1">Leaf</tissue>
    </source>
</reference>
<evidence type="ECO:0000313" key="2">
    <source>
        <dbReference type="Proteomes" id="UP000245207"/>
    </source>
</evidence>
<accession>A0A2U1P8F5</accession>
<gene>
    <name evidence="1" type="ORF">CTI12_AA182830</name>
</gene>
<name>A0A2U1P8F5_ARTAN</name>
<comment type="caution">
    <text evidence="1">The sequence shown here is derived from an EMBL/GenBank/DDBJ whole genome shotgun (WGS) entry which is preliminary data.</text>
</comment>
<dbReference type="AlphaFoldDB" id="A0A2U1P8F5"/>
<sequence length="63" mass="7005">MVPGEWFRKLKHVDFSDTYCLTGSFLKNLGTNGGGNNLEVMILRDTTDLKQMGTIALVLFSLP</sequence>
<organism evidence="1 2">
    <name type="scientific">Artemisia annua</name>
    <name type="common">Sweet wormwood</name>
    <dbReference type="NCBI Taxonomy" id="35608"/>
    <lineage>
        <taxon>Eukaryota</taxon>
        <taxon>Viridiplantae</taxon>
        <taxon>Streptophyta</taxon>
        <taxon>Embryophyta</taxon>
        <taxon>Tracheophyta</taxon>
        <taxon>Spermatophyta</taxon>
        <taxon>Magnoliopsida</taxon>
        <taxon>eudicotyledons</taxon>
        <taxon>Gunneridae</taxon>
        <taxon>Pentapetalae</taxon>
        <taxon>asterids</taxon>
        <taxon>campanulids</taxon>
        <taxon>Asterales</taxon>
        <taxon>Asteraceae</taxon>
        <taxon>Asteroideae</taxon>
        <taxon>Anthemideae</taxon>
        <taxon>Artemisiinae</taxon>
        <taxon>Artemisia</taxon>
    </lineage>
</organism>
<protein>
    <submittedName>
        <fullName evidence="1">F-box protein</fullName>
    </submittedName>
</protein>
<dbReference type="Proteomes" id="UP000245207">
    <property type="component" value="Unassembled WGS sequence"/>
</dbReference>
<dbReference type="STRING" id="35608.A0A2U1P8F5"/>
<dbReference type="EMBL" id="PKPP01001517">
    <property type="protein sequence ID" value="PWA82035.1"/>
    <property type="molecule type" value="Genomic_DNA"/>
</dbReference>
<proteinExistence type="predicted"/>
<keyword evidence="2" id="KW-1185">Reference proteome</keyword>